<dbReference type="EMBL" id="JAENGY010002089">
    <property type="protein sequence ID" value="KAG6945501.1"/>
    <property type="molecule type" value="Genomic_DNA"/>
</dbReference>
<reference evidence="2" key="1">
    <citation type="submission" date="2021-01" db="EMBL/GenBank/DDBJ databases">
        <title>Phytophthora aleatoria, a newly-described species from Pinus radiata is distinct from Phytophthora cactorum isolates based on comparative genomics.</title>
        <authorList>
            <person name="Mcdougal R."/>
            <person name="Panda P."/>
            <person name="Williams N."/>
            <person name="Studholme D.J."/>
        </authorList>
    </citation>
    <scope>NUCLEOTIDE SEQUENCE</scope>
    <source>
        <strain evidence="2">NZFS 4037</strain>
    </source>
</reference>
<feature type="compositionally biased region" description="Basic and acidic residues" evidence="1">
    <location>
        <begin position="59"/>
        <end position="73"/>
    </location>
</feature>
<feature type="region of interest" description="Disordered" evidence="1">
    <location>
        <begin position="1"/>
        <end position="116"/>
    </location>
</feature>
<gene>
    <name evidence="2" type="ORF">JG688_00016520</name>
</gene>
<dbReference type="Proteomes" id="UP000709295">
    <property type="component" value="Unassembled WGS sequence"/>
</dbReference>
<organism evidence="2 3">
    <name type="scientific">Phytophthora aleatoria</name>
    <dbReference type="NCBI Taxonomy" id="2496075"/>
    <lineage>
        <taxon>Eukaryota</taxon>
        <taxon>Sar</taxon>
        <taxon>Stramenopiles</taxon>
        <taxon>Oomycota</taxon>
        <taxon>Peronosporomycetes</taxon>
        <taxon>Peronosporales</taxon>
        <taxon>Peronosporaceae</taxon>
        <taxon>Phytophthora</taxon>
    </lineage>
</organism>
<dbReference type="AlphaFoldDB" id="A0A8J5LYY6"/>
<proteinExistence type="predicted"/>
<protein>
    <submittedName>
        <fullName evidence="2">Uncharacterized protein</fullName>
    </submittedName>
</protein>
<evidence type="ECO:0000256" key="1">
    <source>
        <dbReference type="SAM" id="MobiDB-lite"/>
    </source>
</evidence>
<evidence type="ECO:0000313" key="3">
    <source>
        <dbReference type="Proteomes" id="UP000709295"/>
    </source>
</evidence>
<evidence type="ECO:0000313" key="2">
    <source>
        <dbReference type="EMBL" id="KAG6945501.1"/>
    </source>
</evidence>
<feature type="compositionally biased region" description="Basic and acidic residues" evidence="1">
    <location>
        <begin position="102"/>
        <end position="116"/>
    </location>
</feature>
<sequence length="156" mass="16682">MPALTKQEAAIEDQGRGALLPVPEDANGSRTSQESHPSVDELTTSEILSRPTSTSNTREVTEEIEVVRSEDLLTVRPDLPSTCRPPDLDPVPDQDPELGHTAADHNRTERLGAPEDEQICYHEGGDLYAEDVGEDMAVVSDVAPDLAGGLGEGTPD</sequence>
<comment type="caution">
    <text evidence="2">The sequence shown here is derived from an EMBL/GenBank/DDBJ whole genome shotgun (WGS) entry which is preliminary data.</text>
</comment>
<name>A0A8J5LYY6_9STRA</name>
<keyword evidence="3" id="KW-1185">Reference proteome</keyword>
<accession>A0A8J5LYY6</accession>
<feature type="compositionally biased region" description="Polar residues" evidence="1">
    <location>
        <begin position="28"/>
        <end position="56"/>
    </location>
</feature>